<evidence type="ECO:0000313" key="11">
    <source>
        <dbReference type="RefSeq" id="XP_013418669.1"/>
    </source>
</evidence>
<organism evidence="10 11">
    <name type="scientific">Lingula anatina</name>
    <name type="common">Brachiopod</name>
    <name type="synonym">Lingula unguis</name>
    <dbReference type="NCBI Taxonomy" id="7574"/>
    <lineage>
        <taxon>Eukaryota</taxon>
        <taxon>Metazoa</taxon>
        <taxon>Spiralia</taxon>
        <taxon>Lophotrochozoa</taxon>
        <taxon>Brachiopoda</taxon>
        <taxon>Linguliformea</taxon>
        <taxon>Lingulata</taxon>
        <taxon>Lingulida</taxon>
        <taxon>Linguloidea</taxon>
        <taxon>Lingulidae</taxon>
        <taxon>Lingula</taxon>
    </lineage>
</organism>
<dbReference type="SMART" id="SM00355">
    <property type="entry name" value="ZnF_C2H2"/>
    <property type="match status" value="3"/>
</dbReference>
<dbReference type="PANTHER" id="PTHR23235">
    <property type="entry name" value="KRUEPPEL-LIKE TRANSCRIPTION FACTOR"/>
    <property type="match status" value="1"/>
</dbReference>
<dbReference type="AlphaFoldDB" id="A0A1S3K8A0"/>
<feature type="region of interest" description="Disordered" evidence="8">
    <location>
        <begin position="107"/>
        <end position="162"/>
    </location>
</feature>
<evidence type="ECO:0000256" key="7">
    <source>
        <dbReference type="PROSITE-ProRule" id="PRU00042"/>
    </source>
</evidence>
<dbReference type="FunFam" id="3.30.160.60:FF:000018">
    <property type="entry name" value="Krueppel-like factor 15"/>
    <property type="match status" value="1"/>
</dbReference>
<feature type="region of interest" description="Disordered" evidence="8">
    <location>
        <begin position="1"/>
        <end position="74"/>
    </location>
</feature>
<keyword evidence="3" id="KW-0677">Repeat</keyword>
<dbReference type="GO" id="GO:0005634">
    <property type="term" value="C:nucleus"/>
    <property type="evidence" value="ECO:0007669"/>
    <property type="project" value="UniProtKB-SubCell"/>
</dbReference>
<keyword evidence="10" id="KW-1185">Reference proteome</keyword>
<feature type="domain" description="C2H2-type" evidence="9">
    <location>
        <begin position="397"/>
        <end position="426"/>
    </location>
</feature>
<feature type="compositionally biased region" description="Basic and acidic residues" evidence="8">
    <location>
        <begin position="115"/>
        <end position="132"/>
    </location>
</feature>
<proteinExistence type="predicted"/>
<dbReference type="GO" id="GO:0000981">
    <property type="term" value="F:DNA-binding transcription factor activity, RNA polymerase II-specific"/>
    <property type="evidence" value="ECO:0007669"/>
    <property type="project" value="TreeGrafter"/>
</dbReference>
<keyword evidence="4 7" id="KW-0863">Zinc-finger</keyword>
<dbReference type="InParanoid" id="A0A1S3K8A0"/>
<feature type="domain" description="C2H2-type" evidence="9">
    <location>
        <begin position="457"/>
        <end position="479"/>
    </location>
</feature>
<feature type="region of interest" description="Disordered" evidence="8">
    <location>
        <begin position="358"/>
        <end position="389"/>
    </location>
</feature>
<keyword evidence="6" id="KW-0539">Nucleus</keyword>
<keyword evidence="5" id="KW-0862">Zinc</keyword>
<dbReference type="RefSeq" id="XP_013418669.1">
    <property type="nucleotide sequence ID" value="XM_013563215.2"/>
</dbReference>
<evidence type="ECO:0000256" key="5">
    <source>
        <dbReference type="ARBA" id="ARBA00022833"/>
    </source>
</evidence>
<feature type="compositionally biased region" description="Polar residues" evidence="8">
    <location>
        <begin position="50"/>
        <end position="62"/>
    </location>
</feature>
<protein>
    <submittedName>
        <fullName evidence="11">Early growth response protein 1-B-like isoform X1</fullName>
    </submittedName>
</protein>
<dbReference type="SUPFAM" id="SSF57667">
    <property type="entry name" value="beta-beta-alpha zinc fingers"/>
    <property type="match status" value="2"/>
</dbReference>
<dbReference type="InterPro" id="IPR036236">
    <property type="entry name" value="Znf_C2H2_sf"/>
</dbReference>
<feature type="domain" description="C2H2-type" evidence="9">
    <location>
        <begin position="427"/>
        <end position="456"/>
    </location>
</feature>
<evidence type="ECO:0000256" key="2">
    <source>
        <dbReference type="ARBA" id="ARBA00022723"/>
    </source>
</evidence>
<name>A0A1S3K8A0_LINAN</name>
<dbReference type="PROSITE" id="PS50157">
    <property type="entry name" value="ZINC_FINGER_C2H2_2"/>
    <property type="match status" value="3"/>
</dbReference>
<evidence type="ECO:0000256" key="4">
    <source>
        <dbReference type="ARBA" id="ARBA00022771"/>
    </source>
</evidence>
<evidence type="ECO:0000256" key="8">
    <source>
        <dbReference type="SAM" id="MobiDB-lite"/>
    </source>
</evidence>
<evidence type="ECO:0000256" key="6">
    <source>
        <dbReference type="ARBA" id="ARBA00023242"/>
    </source>
</evidence>
<dbReference type="GeneID" id="106179536"/>
<dbReference type="InterPro" id="IPR013087">
    <property type="entry name" value="Znf_C2H2_type"/>
</dbReference>
<reference evidence="11" key="1">
    <citation type="submission" date="2025-08" db="UniProtKB">
        <authorList>
            <consortium name="RefSeq"/>
        </authorList>
    </citation>
    <scope>IDENTIFICATION</scope>
    <source>
        <tissue evidence="11">Gonads</tissue>
    </source>
</reference>
<evidence type="ECO:0000313" key="10">
    <source>
        <dbReference type="Proteomes" id="UP000085678"/>
    </source>
</evidence>
<dbReference type="OrthoDB" id="4748970at2759"/>
<feature type="compositionally biased region" description="Low complexity" evidence="8">
    <location>
        <begin position="133"/>
        <end position="143"/>
    </location>
</feature>
<dbReference type="FunFam" id="3.30.160.60:FF:000736">
    <property type="entry name" value="Zinc finger protein 423"/>
    <property type="match status" value="1"/>
</dbReference>
<dbReference type="Proteomes" id="UP000085678">
    <property type="component" value="Unplaced"/>
</dbReference>
<gene>
    <name evidence="11" type="primary">LOC106179536</name>
</gene>
<dbReference type="PROSITE" id="PS00028">
    <property type="entry name" value="ZINC_FINGER_C2H2_1"/>
    <property type="match status" value="3"/>
</dbReference>
<accession>A0A1S3K8A0</accession>
<dbReference type="Pfam" id="PF00096">
    <property type="entry name" value="zf-C2H2"/>
    <property type="match status" value="3"/>
</dbReference>
<dbReference type="GO" id="GO:0000978">
    <property type="term" value="F:RNA polymerase II cis-regulatory region sequence-specific DNA binding"/>
    <property type="evidence" value="ECO:0007669"/>
    <property type="project" value="TreeGrafter"/>
</dbReference>
<dbReference type="KEGG" id="lak:106179536"/>
<dbReference type="GO" id="GO:0008270">
    <property type="term" value="F:zinc ion binding"/>
    <property type="evidence" value="ECO:0007669"/>
    <property type="project" value="UniProtKB-KW"/>
</dbReference>
<feature type="region of interest" description="Disordered" evidence="8">
    <location>
        <begin position="300"/>
        <end position="332"/>
    </location>
</feature>
<sequence>MAAARSESQLEETSTEVSPNPNDTVPIADCNAVNETTGIPREVSEKSSNSEKQLNNNTSPEDQNLEENNCDENTTVRSQANVLPDSCQTFDVSSHIAQTKTDLVNHLSRENSPTSDHDSVGLESFQDSKSDSDSSVDSSSVLSGTPKKILTEKSNRNPTTGRSLNSIVAALYSNKKGLTLPIGATSCTESSKFSVNGAASSQTNSLSMTHIAKRTPENLMNFSTAIHDHNGATGLLIKQRTEALELEAEASLPSLDSPDLERCPKCGFYEGEIRTDSALPCQECQMKFTKAIQLSHKTVSGTKKVPVQTEPVDLSVNKSQSPGAPKVVSDGPSVPLLSLQRIKEAHLQFQAREGFLTRKRPYPTDSSSPIPPSSLDDDGASSSSEEKPSQAKCRKVHRCEFDGCNKVYTKSSHLKAHYRTHTGEKPYICTWEGCTWRFARSDELTRHYRKHTGDKPFKCHICDRAFSRSDHLSLHMKRH</sequence>
<evidence type="ECO:0000259" key="9">
    <source>
        <dbReference type="PROSITE" id="PS50157"/>
    </source>
</evidence>
<evidence type="ECO:0000256" key="3">
    <source>
        <dbReference type="ARBA" id="ARBA00022737"/>
    </source>
</evidence>
<dbReference type="FunFam" id="3.30.160.60:FF:000021">
    <property type="entry name" value="Basic krueppel-like factor 3"/>
    <property type="match status" value="1"/>
</dbReference>
<comment type="subcellular location">
    <subcellularLocation>
        <location evidence="1">Nucleus</location>
    </subcellularLocation>
</comment>
<keyword evidence="2" id="KW-0479">Metal-binding</keyword>
<dbReference type="PANTHER" id="PTHR23235:SF120">
    <property type="entry name" value="KRUPPEL-LIKE FACTOR 15"/>
    <property type="match status" value="1"/>
</dbReference>
<evidence type="ECO:0000256" key="1">
    <source>
        <dbReference type="ARBA" id="ARBA00004123"/>
    </source>
</evidence>
<dbReference type="Gene3D" id="3.30.160.60">
    <property type="entry name" value="Classic Zinc Finger"/>
    <property type="match status" value="3"/>
</dbReference>